<evidence type="ECO:0000256" key="9">
    <source>
        <dbReference type="RuleBase" id="RU003945"/>
    </source>
</evidence>
<dbReference type="EMBL" id="LBUU01000015">
    <property type="protein sequence ID" value="KKQ69375.1"/>
    <property type="molecule type" value="Genomic_DNA"/>
</dbReference>
<keyword evidence="8" id="KW-0143">Chaperone</keyword>
<dbReference type="InterPro" id="IPR001708">
    <property type="entry name" value="YidC/ALB3/OXA1/COX18"/>
</dbReference>
<feature type="transmembrane region" description="Helical" evidence="11">
    <location>
        <begin position="89"/>
        <end position="113"/>
    </location>
</feature>
<evidence type="ECO:0000256" key="8">
    <source>
        <dbReference type="ARBA" id="ARBA00023186"/>
    </source>
</evidence>
<evidence type="ECO:0000256" key="11">
    <source>
        <dbReference type="SAM" id="Phobius"/>
    </source>
</evidence>
<dbReference type="Proteomes" id="UP000034022">
    <property type="component" value="Unassembled WGS sequence"/>
</dbReference>
<keyword evidence="4 9" id="KW-0812">Transmembrane</keyword>
<dbReference type="CDD" id="cd20070">
    <property type="entry name" value="5TM_YidC_Alb3"/>
    <property type="match status" value="1"/>
</dbReference>
<dbReference type="PATRIC" id="fig|1618638.3.peg.1247"/>
<accession>A0A0G0K1M9</accession>
<evidence type="ECO:0000256" key="2">
    <source>
        <dbReference type="ARBA" id="ARBA00022448"/>
    </source>
</evidence>
<dbReference type="GO" id="GO:0032977">
    <property type="term" value="F:membrane insertase activity"/>
    <property type="evidence" value="ECO:0007669"/>
    <property type="project" value="InterPro"/>
</dbReference>
<feature type="domain" description="Membrane insertase YidC/Oxa/ALB C-terminal" evidence="12">
    <location>
        <begin position="27"/>
        <end position="228"/>
    </location>
</feature>
<dbReference type="GO" id="GO:0005886">
    <property type="term" value="C:plasma membrane"/>
    <property type="evidence" value="ECO:0007669"/>
    <property type="project" value="UniProtKB-SubCell"/>
</dbReference>
<keyword evidence="2" id="KW-0813">Transport</keyword>
<protein>
    <submittedName>
        <fullName evidence="13">Membrane protein insertase, YidC/Oxa1 family</fullName>
    </submittedName>
</protein>
<evidence type="ECO:0000313" key="14">
    <source>
        <dbReference type="Proteomes" id="UP000034022"/>
    </source>
</evidence>
<evidence type="ECO:0000256" key="5">
    <source>
        <dbReference type="ARBA" id="ARBA00022927"/>
    </source>
</evidence>
<keyword evidence="7 11" id="KW-0472">Membrane</keyword>
<evidence type="ECO:0000256" key="7">
    <source>
        <dbReference type="ARBA" id="ARBA00023136"/>
    </source>
</evidence>
<sequence>MFEVLFYQPILNLLVFLYNIIPGHDIGVVIIVLTIILKLVLWPLSQQSLKSQKALQTLQPKIEELKKKYADKKDELGKAMMLLYKENKVNPLSSCLPLLIQMPFLFAVFRVFSNGLSNGSLDLVYPFITKPEMINTISFGFINLAERSIPFAILAGLAQFWQSKMLISKRPEIKTPEAKDEDMASIMNKQMTYFMPIMTVFIGLSFPGGLSLYWLVTTLLTGLQQKYIFSKKDKNKITNNVIEGEVIK</sequence>
<dbReference type="AlphaFoldDB" id="A0A0G0K1M9"/>
<keyword evidence="5" id="KW-0653">Protein transport</keyword>
<dbReference type="Pfam" id="PF02096">
    <property type="entry name" value="60KD_IMP"/>
    <property type="match status" value="1"/>
</dbReference>
<reference evidence="13" key="1">
    <citation type="journal article" date="2015" name="Nature">
        <title>rRNA introns, odd ribosomes, and small enigmatic genomes across a large radiation of phyla.</title>
        <authorList>
            <person name="Brown C.T."/>
            <person name="Hug L.A."/>
            <person name="Thomas B.C."/>
            <person name="Sharon I."/>
            <person name="Castelle C.J."/>
            <person name="Singh A."/>
            <person name="Wilkins M.J."/>
            <person name="Williams K.H."/>
            <person name="Banfield J.F."/>
        </authorList>
    </citation>
    <scope>NUCLEOTIDE SEQUENCE [LARGE SCALE GENOMIC DNA]</scope>
</reference>
<dbReference type="PANTHER" id="PTHR12428">
    <property type="entry name" value="OXA1"/>
    <property type="match status" value="1"/>
</dbReference>
<keyword evidence="3" id="KW-1003">Cell membrane</keyword>
<evidence type="ECO:0000256" key="3">
    <source>
        <dbReference type="ARBA" id="ARBA00022475"/>
    </source>
</evidence>
<evidence type="ECO:0000256" key="6">
    <source>
        <dbReference type="ARBA" id="ARBA00022989"/>
    </source>
</evidence>
<comment type="subcellular location">
    <subcellularLocation>
        <location evidence="1">Cell membrane</location>
        <topology evidence="1">Multi-pass membrane protein</topology>
    </subcellularLocation>
    <subcellularLocation>
        <location evidence="9">Membrane</location>
        <topology evidence="9">Multi-pass membrane protein</topology>
    </subcellularLocation>
</comment>
<dbReference type="InterPro" id="IPR028055">
    <property type="entry name" value="YidC/Oxa/ALB_C"/>
</dbReference>
<dbReference type="NCBIfam" id="TIGR03592">
    <property type="entry name" value="yidC_oxa1_cterm"/>
    <property type="match status" value="1"/>
</dbReference>
<dbReference type="GO" id="GO:0051205">
    <property type="term" value="P:protein insertion into membrane"/>
    <property type="evidence" value="ECO:0007669"/>
    <property type="project" value="TreeGrafter"/>
</dbReference>
<evidence type="ECO:0000259" key="12">
    <source>
        <dbReference type="Pfam" id="PF02096"/>
    </source>
</evidence>
<evidence type="ECO:0000256" key="4">
    <source>
        <dbReference type="ARBA" id="ARBA00022692"/>
    </source>
</evidence>
<keyword evidence="10" id="KW-0175">Coiled coil</keyword>
<dbReference type="InterPro" id="IPR047196">
    <property type="entry name" value="YidC_ALB_C"/>
</dbReference>
<evidence type="ECO:0000256" key="1">
    <source>
        <dbReference type="ARBA" id="ARBA00004651"/>
    </source>
</evidence>
<feature type="transmembrane region" description="Helical" evidence="11">
    <location>
        <begin position="193"/>
        <end position="216"/>
    </location>
</feature>
<gene>
    <name evidence="13" type="ORF">US91_C0015G0013</name>
</gene>
<comment type="similarity">
    <text evidence="9">Belongs to the OXA1/ALB3/YidC family.</text>
</comment>
<evidence type="ECO:0000256" key="10">
    <source>
        <dbReference type="SAM" id="Coils"/>
    </source>
</evidence>
<dbReference type="PANTHER" id="PTHR12428:SF65">
    <property type="entry name" value="CYTOCHROME C OXIDASE ASSEMBLY PROTEIN COX18, MITOCHONDRIAL"/>
    <property type="match status" value="1"/>
</dbReference>
<proteinExistence type="inferred from homology"/>
<feature type="transmembrane region" description="Helical" evidence="11">
    <location>
        <begin position="20"/>
        <end position="41"/>
    </location>
</feature>
<feature type="coiled-coil region" evidence="10">
    <location>
        <begin position="55"/>
        <end position="82"/>
    </location>
</feature>
<evidence type="ECO:0000313" key="13">
    <source>
        <dbReference type="EMBL" id="KKQ69375.1"/>
    </source>
</evidence>
<comment type="caution">
    <text evidence="13">The sequence shown here is derived from an EMBL/GenBank/DDBJ whole genome shotgun (WGS) entry which is preliminary data.</text>
</comment>
<keyword evidence="6 11" id="KW-1133">Transmembrane helix</keyword>
<dbReference type="GO" id="GO:0015031">
    <property type="term" value="P:protein transport"/>
    <property type="evidence" value="ECO:0007669"/>
    <property type="project" value="UniProtKB-KW"/>
</dbReference>
<organism evidence="13 14">
    <name type="scientific">Candidatus Falkowbacteria bacterium GW2011_GWE1_38_31</name>
    <dbReference type="NCBI Taxonomy" id="1618638"/>
    <lineage>
        <taxon>Bacteria</taxon>
        <taxon>Candidatus Falkowiibacteriota</taxon>
    </lineage>
</organism>
<name>A0A0G0K1M9_9BACT</name>